<feature type="region of interest" description="Disordered" evidence="1">
    <location>
        <begin position="224"/>
        <end position="330"/>
    </location>
</feature>
<dbReference type="EMBL" id="VSSQ01022823">
    <property type="protein sequence ID" value="MPM69364.1"/>
    <property type="molecule type" value="Genomic_DNA"/>
</dbReference>
<evidence type="ECO:0000313" key="2">
    <source>
        <dbReference type="EMBL" id="MPM69364.1"/>
    </source>
</evidence>
<feature type="compositionally biased region" description="Basic and acidic residues" evidence="1">
    <location>
        <begin position="231"/>
        <end position="277"/>
    </location>
</feature>
<evidence type="ECO:0000256" key="1">
    <source>
        <dbReference type="SAM" id="MobiDB-lite"/>
    </source>
</evidence>
<feature type="compositionally biased region" description="Basic and acidic residues" evidence="1">
    <location>
        <begin position="1"/>
        <end position="22"/>
    </location>
</feature>
<name>A0A645C5Y6_9ZZZZ</name>
<feature type="region of interest" description="Disordered" evidence="1">
    <location>
        <begin position="1"/>
        <end position="31"/>
    </location>
</feature>
<sequence length="330" mass="36248">MFRALEDIGKGQHVHGGDELGHGPRVGHAHLEGSGLHAFQGLPLAAKGAVVEQADFNRSAGLLLHLFGEEDHGFGGGIAVGENVGELQHNRSPVGKGRREKNEKKRETKGLFTEHVITSFFSASTSAAPSCGEGVSQAWTAAFLLEHGCFSFHSPLPGIWVLSIRRSLLQPHNHLGQKGDDLRKHCDQRKNQYHGKEIFGVGSQDLPEFRLRYSRSHEKRYAHRRGALTDGHVDNGHDAEVDGRHAELPGDGKENGHENDDDGRNVEEGAHEEHEGVHEEEDDQPVVRQGEDRLRNLVRNLLRRQDPAEAGSRGDAQDHHAGGDACLDHN</sequence>
<reference evidence="2" key="1">
    <citation type="submission" date="2019-08" db="EMBL/GenBank/DDBJ databases">
        <authorList>
            <person name="Kucharzyk K."/>
            <person name="Murdoch R.W."/>
            <person name="Higgins S."/>
            <person name="Loffler F."/>
        </authorList>
    </citation>
    <scope>NUCLEOTIDE SEQUENCE</scope>
</reference>
<organism evidence="2">
    <name type="scientific">bioreactor metagenome</name>
    <dbReference type="NCBI Taxonomy" id="1076179"/>
    <lineage>
        <taxon>unclassified sequences</taxon>
        <taxon>metagenomes</taxon>
        <taxon>ecological metagenomes</taxon>
    </lineage>
</organism>
<feature type="compositionally biased region" description="Basic and acidic residues" evidence="1">
    <location>
        <begin position="315"/>
        <end position="330"/>
    </location>
</feature>
<accession>A0A645C5Y6</accession>
<gene>
    <name evidence="2" type="ORF">SDC9_116309</name>
</gene>
<proteinExistence type="predicted"/>
<dbReference type="AlphaFoldDB" id="A0A645C5Y6"/>
<comment type="caution">
    <text evidence="2">The sequence shown here is derived from an EMBL/GenBank/DDBJ whole genome shotgun (WGS) entry which is preliminary data.</text>
</comment>
<protein>
    <submittedName>
        <fullName evidence="2">Uncharacterized protein</fullName>
    </submittedName>
</protein>